<reference evidence="7 8" key="1">
    <citation type="submission" date="2016-01" db="EMBL/GenBank/DDBJ databases">
        <title>Genome sequence of Ca. Arsenophonus lipopteni, the exclusive symbiont of a blood sucking fly Lipoptena cervi (Diptera: Hippoboscidae).</title>
        <authorList>
            <person name="Novakova E."/>
            <person name="Hypsa V."/>
            <person name="Nguyen P."/>
            <person name="Husnik F."/>
            <person name="Darby A.C."/>
        </authorList>
    </citation>
    <scope>NUCLEOTIDE SEQUENCE [LARGE SCALE GENOMIC DNA]</scope>
    <source>
        <strain evidence="7 8">CB</strain>
    </source>
</reference>
<dbReference type="PROSITE" id="PS50893">
    <property type="entry name" value="ABC_TRANSPORTER_2"/>
    <property type="match status" value="1"/>
</dbReference>
<keyword evidence="7" id="KW-0131">Cell cycle</keyword>
<sequence length="220" mass="24944">MISFENVSKVYYSSKQALQSINFHIISGKMIFLVGSSGSGKSTLLKLLYGIERPTTGSVWFNGCEVNRLKKTKLPFLRRQIGMVFQDHRLLFDKNVYYNVSIPLLITGFSIDVIRRRVSAALDKVGLINRAKSFPIQLSHKEQKRISIARAIVNNPSVLLVDELTDCFDIDDKLSNNIIELFEEFNRIGVTVLIATHNPDLISSYKYSILKLNNGRMIEG</sequence>
<organism evidence="7 8">
    <name type="scientific">Candidatus Arsenophonus lipoptenae</name>
    <dbReference type="NCBI Taxonomy" id="634113"/>
    <lineage>
        <taxon>Bacteria</taxon>
        <taxon>Pseudomonadati</taxon>
        <taxon>Pseudomonadota</taxon>
        <taxon>Gammaproteobacteria</taxon>
        <taxon>Enterobacterales</taxon>
        <taxon>Morganellaceae</taxon>
        <taxon>Arsenophonus</taxon>
    </lineage>
</organism>
<dbReference type="PATRIC" id="fig|634113.3.peg.403"/>
<evidence type="ECO:0000256" key="1">
    <source>
        <dbReference type="ARBA" id="ARBA00002579"/>
    </source>
</evidence>
<dbReference type="STRING" id="634113.AUT07_00419"/>
<evidence type="ECO:0000313" key="8">
    <source>
        <dbReference type="Proteomes" id="UP000069926"/>
    </source>
</evidence>
<dbReference type="InterPro" id="IPR003593">
    <property type="entry name" value="AAA+_ATPase"/>
</dbReference>
<dbReference type="GO" id="GO:0005524">
    <property type="term" value="F:ATP binding"/>
    <property type="evidence" value="ECO:0007669"/>
    <property type="project" value="UniProtKB-KW"/>
</dbReference>
<dbReference type="GO" id="GO:0005886">
    <property type="term" value="C:plasma membrane"/>
    <property type="evidence" value="ECO:0007669"/>
    <property type="project" value="UniProtKB-ARBA"/>
</dbReference>
<dbReference type="Gene3D" id="3.40.50.300">
    <property type="entry name" value="P-loop containing nucleotide triphosphate hydrolases"/>
    <property type="match status" value="1"/>
</dbReference>
<dbReference type="EMBL" id="CP013920">
    <property type="protein sequence ID" value="AMA64991.1"/>
    <property type="molecule type" value="Genomic_DNA"/>
</dbReference>
<proteinExistence type="inferred from homology"/>
<dbReference type="GO" id="GO:0022857">
    <property type="term" value="F:transmembrane transporter activity"/>
    <property type="evidence" value="ECO:0007669"/>
    <property type="project" value="TreeGrafter"/>
</dbReference>
<dbReference type="GO" id="GO:0051301">
    <property type="term" value="P:cell division"/>
    <property type="evidence" value="ECO:0007669"/>
    <property type="project" value="UniProtKB-KW"/>
</dbReference>
<comment type="function">
    <text evidence="1">Part of the ABC transporter FtsEX involved in cellular division. Important for assembly or stability of the septal ring.</text>
</comment>
<evidence type="ECO:0000256" key="3">
    <source>
        <dbReference type="ARBA" id="ARBA00020019"/>
    </source>
</evidence>
<protein>
    <recommendedName>
        <fullName evidence="3">Cell division ATP-binding protein FtsE</fullName>
    </recommendedName>
</protein>
<evidence type="ECO:0000256" key="2">
    <source>
        <dbReference type="ARBA" id="ARBA00005417"/>
    </source>
</evidence>
<dbReference type="FunFam" id="3.40.50.300:FF:000056">
    <property type="entry name" value="Cell division ATP-binding protein FtsE"/>
    <property type="match status" value="1"/>
</dbReference>
<dbReference type="Pfam" id="PF00005">
    <property type="entry name" value="ABC_tran"/>
    <property type="match status" value="1"/>
</dbReference>
<gene>
    <name evidence="7" type="primary">ftsE</name>
    <name evidence="7" type="ORF">AUT07_00419</name>
</gene>
<dbReference type="InterPro" id="IPR003439">
    <property type="entry name" value="ABC_transporter-like_ATP-bd"/>
</dbReference>
<evidence type="ECO:0000256" key="4">
    <source>
        <dbReference type="ARBA" id="ARBA00022741"/>
    </source>
</evidence>
<keyword evidence="8" id="KW-1185">Reference proteome</keyword>
<dbReference type="KEGG" id="asy:AUT07_00419"/>
<dbReference type="InterPro" id="IPR015854">
    <property type="entry name" value="ABC_transpr_LolD-like"/>
</dbReference>
<comment type="similarity">
    <text evidence="2">Belongs to the ABC transporter superfamily.</text>
</comment>
<accession>A0A109QEK5</accession>
<evidence type="ECO:0000313" key="7">
    <source>
        <dbReference type="EMBL" id="AMA64991.1"/>
    </source>
</evidence>
<keyword evidence="7" id="KW-0132">Cell division</keyword>
<dbReference type="Proteomes" id="UP000069926">
    <property type="component" value="Chromosome"/>
</dbReference>
<dbReference type="SMART" id="SM00382">
    <property type="entry name" value="AAA"/>
    <property type="match status" value="1"/>
</dbReference>
<evidence type="ECO:0000256" key="5">
    <source>
        <dbReference type="ARBA" id="ARBA00022840"/>
    </source>
</evidence>
<dbReference type="GO" id="GO:0016887">
    <property type="term" value="F:ATP hydrolysis activity"/>
    <property type="evidence" value="ECO:0007669"/>
    <property type="project" value="InterPro"/>
</dbReference>
<dbReference type="OrthoDB" id="9802264at2"/>
<evidence type="ECO:0000259" key="6">
    <source>
        <dbReference type="PROSITE" id="PS50893"/>
    </source>
</evidence>
<keyword evidence="5 7" id="KW-0067">ATP-binding</keyword>
<name>A0A109QEK5_9GAMM</name>
<dbReference type="PANTHER" id="PTHR24220">
    <property type="entry name" value="IMPORT ATP-BINDING PROTEIN"/>
    <property type="match status" value="1"/>
</dbReference>
<dbReference type="PANTHER" id="PTHR24220:SF470">
    <property type="entry name" value="CELL DIVISION ATP-BINDING PROTEIN FTSE"/>
    <property type="match status" value="1"/>
</dbReference>
<feature type="domain" description="ABC transporter" evidence="6">
    <location>
        <begin position="2"/>
        <end position="220"/>
    </location>
</feature>
<dbReference type="SUPFAM" id="SSF52540">
    <property type="entry name" value="P-loop containing nucleoside triphosphate hydrolases"/>
    <property type="match status" value="1"/>
</dbReference>
<keyword evidence="4" id="KW-0547">Nucleotide-binding</keyword>
<dbReference type="RefSeq" id="WP_066284178.1">
    <property type="nucleotide sequence ID" value="NZ_CP013920.1"/>
</dbReference>
<dbReference type="AlphaFoldDB" id="A0A109QEK5"/>
<dbReference type="InterPro" id="IPR027417">
    <property type="entry name" value="P-loop_NTPase"/>
</dbReference>